<name>A0A0P7BPW7_9BACT</name>
<feature type="signal peptide" evidence="1">
    <location>
        <begin position="1"/>
        <end position="19"/>
    </location>
</feature>
<organism evidence="2 3">
    <name type="scientific">Jiulongibacter sediminis</name>
    <dbReference type="NCBI Taxonomy" id="1605367"/>
    <lineage>
        <taxon>Bacteria</taxon>
        <taxon>Pseudomonadati</taxon>
        <taxon>Bacteroidota</taxon>
        <taxon>Cytophagia</taxon>
        <taxon>Cytophagales</taxon>
        <taxon>Leadbetterellaceae</taxon>
        <taxon>Jiulongibacter</taxon>
    </lineage>
</organism>
<keyword evidence="1" id="KW-0732">Signal</keyword>
<evidence type="ECO:0008006" key="4">
    <source>
        <dbReference type="Google" id="ProtNLM"/>
    </source>
</evidence>
<dbReference type="AlphaFoldDB" id="A0A0P7BPW7"/>
<reference evidence="2 3" key="1">
    <citation type="submission" date="2015-07" db="EMBL/GenBank/DDBJ databases">
        <title>The draft genome sequence of Leadbetterella sp. JN14-9.</title>
        <authorList>
            <person name="Liu Y."/>
            <person name="Du J."/>
            <person name="Shao Z."/>
        </authorList>
    </citation>
    <scope>NUCLEOTIDE SEQUENCE [LARGE SCALE GENOMIC DNA]</scope>
    <source>
        <strain evidence="2 3">JN14-9</strain>
    </source>
</reference>
<dbReference type="STRING" id="1605367.AFM12_15875"/>
<feature type="chain" id="PRO_5006136077" description="Outer membrane lipoprotein-sorting protein" evidence="1">
    <location>
        <begin position="20"/>
        <end position="241"/>
    </location>
</feature>
<protein>
    <recommendedName>
        <fullName evidence="4">Outer membrane lipoprotein-sorting protein</fullName>
    </recommendedName>
</protein>
<dbReference type="RefSeq" id="WP_229308520.1">
    <property type="nucleotide sequence ID" value="NZ_JXSZ01000012.1"/>
</dbReference>
<evidence type="ECO:0000313" key="3">
    <source>
        <dbReference type="Proteomes" id="UP000050454"/>
    </source>
</evidence>
<dbReference type="EMBL" id="LGTQ01000012">
    <property type="protein sequence ID" value="KPM47274.1"/>
    <property type="molecule type" value="Genomic_DNA"/>
</dbReference>
<dbReference type="Proteomes" id="UP000050454">
    <property type="component" value="Unassembled WGS sequence"/>
</dbReference>
<sequence>MRKVQILLLLIIPIFKSHAQNMDEQSQNLIKRAEMAMGGQEAFDNIQHISWNFFGVRNLTWDKYSGDVRIDLNNENTVYFVNTQTKEGRVFKNGEEYTQPDSLQKYLKTAYEIWINDSYWLVMPFKMDDPGVSSKYLKEKATQNGEAADVIELTFNETGVTPDNKYHIYFDKNTGLVTQWDFFRNYSDEKPMFSLPWQNYVRYGSVLLSGDRGERKLSNIKVFKKLPKTVYTEFKRPFYLK</sequence>
<gene>
    <name evidence="2" type="ORF">AFM12_15875</name>
</gene>
<evidence type="ECO:0000313" key="2">
    <source>
        <dbReference type="EMBL" id="KPM47274.1"/>
    </source>
</evidence>
<evidence type="ECO:0000256" key="1">
    <source>
        <dbReference type="SAM" id="SignalP"/>
    </source>
</evidence>
<accession>A0A0P7BPW7</accession>
<comment type="caution">
    <text evidence="2">The sequence shown here is derived from an EMBL/GenBank/DDBJ whole genome shotgun (WGS) entry which is preliminary data.</text>
</comment>
<proteinExistence type="predicted"/>
<keyword evidence="3" id="KW-1185">Reference proteome</keyword>
<dbReference type="PATRIC" id="fig|1605367.3.peg.602"/>